<comment type="caution">
    <text evidence="2">The sequence shown here is derived from an EMBL/GenBank/DDBJ whole genome shotgun (WGS) entry which is preliminary data.</text>
</comment>
<feature type="compositionally biased region" description="Low complexity" evidence="1">
    <location>
        <begin position="15"/>
        <end position="62"/>
    </location>
</feature>
<name>A0ABW5R743_9BACL</name>
<gene>
    <name evidence="2" type="ORF">ACFSUC_02825</name>
</gene>
<feature type="region of interest" description="Disordered" evidence="1">
    <location>
        <begin position="1"/>
        <end position="62"/>
    </location>
</feature>
<protein>
    <submittedName>
        <fullName evidence="2">Uncharacterized protein</fullName>
    </submittedName>
</protein>
<feature type="compositionally biased region" description="Polar residues" evidence="1">
    <location>
        <begin position="1"/>
        <end position="14"/>
    </location>
</feature>
<evidence type="ECO:0000313" key="3">
    <source>
        <dbReference type="Proteomes" id="UP001597497"/>
    </source>
</evidence>
<dbReference type="RefSeq" id="WP_379927931.1">
    <property type="nucleotide sequence ID" value="NZ_JBHUMM010000002.1"/>
</dbReference>
<evidence type="ECO:0000256" key="1">
    <source>
        <dbReference type="SAM" id="MobiDB-lite"/>
    </source>
</evidence>
<dbReference type="Proteomes" id="UP001597497">
    <property type="component" value="Unassembled WGS sequence"/>
</dbReference>
<keyword evidence="3" id="KW-1185">Reference proteome</keyword>
<feature type="compositionally biased region" description="Low complexity" evidence="1">
    <location>
        <begin position="78"/>
        <end position="95"/>
    </location>
</feature>
<accession>A0ABW5R743</accession>
<reference evidence="3" key="1">
    <citation type="journal article" date="2019" name="Int. J. Syst. Evol. Microbiol.">
        <title>The Global Catalogue of Microorganisms (GCM) 10K type strain sequencing project: providing services to taxonomists for standard genome sequencing and annotation.</title>
        <authorList>
            <consortium name="The Broad Institute Genomics Platform"/>
            <consortium name="The Broad Institute Genome Sequencing Center for Infectious Disease"/>
            <person name="Wu L."/>
            <person name="Ma J."/>
        </authorList>
    </citation>
    <scope>NUCLEOTIDE SEQUENCE [LARGE SCALE GENOMIC DNA]</scope>
    <source>
        <strain evidence="3">KCTC 33676</strain>
    </source>
</reference>
<feature type="region of interest" description="Disordered" evidence="1">
    <location>
        <begin position="624"/>
        <end position="693"/>
    </location>
</feature>
<feature type="compositionally biased region" description="Low complexity" evidence="1">
    <location>
        <begin position="624"/>
        <end position="659"/>
    </location>
</feature>
<dbReference type="EMBL" id="JBHUMM010000002">
    <property type="protein sequence ID" value="MFD2670541.1"/>
    <property type="molecule type" value="Genomic_DNA"/>
</dbReference>
<sequence length="723" mass="81387">MKLNQNPSSSSTYYRTNASNTASSSSVVRFTNPSTTYTNSGTLSSSLTPSSSSTYASSSSNSLSSSTVVRFTSASTTYTSSGTLSSSRTPSSSSTYHGTYISQPKSTVASASTASSSEFNDKNYRMLLDAFQRKEGTNFGTYELINLAHHHEEYAIKFLNYAVNQAYHPDTFAFMQPWERGEGGNRLQDKIAEIKALSVTQRKANWTADFANGFKNGFTESITDLKDVAVQFYNDPVGTIEAGAKYVIVNLKNEVEKFIDSPGKYFVDKWDNVADAYNHFNSLNENEKANFIGKLIGGNVVNAAVGAGISGATSKVVVRVIQHIDEKRAIRSVESYMKEEIKLQKITEDAKDGQLVDEIGLSIDKVMKREKTAIKFYDTFRLLNNDIDNISENTGINKEAITRIKNHIFFESHLHNNGSVKRFDPDYEMAMAWERLINNEYLEKDILLLHHELFESTYMKLNGATYEQAHRASEEYFRWNESVYKIPSNYKDEFPNIHGDKTTREQATQNLERLKTDHAYRLEEMERAESVIMHQGLIGEDTSSAKNYLNKLKDIDQSYTRGYGSTTTVEKAKDNMTKLYADNEYRNSEIIRTQEVIQYRKQYGLDVSAQETWLEKLYNIQSQTNDNRTTSNNTSKSSNSSTNSSSNTNSSGGRSSTETQSTPSLGYGSKGVSTQEAQKHMEKINNDSSFRNSEIERAEKVIEERKKQGLDVSEQVAYLNKIS</sequence>
<organism evidence="2 3">
    <name type="scientific">Marinicrinis sediminis</name>
    <dbReference type="NCBI Taxonomy" id="1652465"/>
    <lineage>
        <taxon>Bacteria</taxon>
        <taxon>Bacillati</taxon>
        <taxon>Bacillota</taxon>
        <taxon>Bacilli</taxon>
        <taxon>Bacillales</taxon>
        <taxon>Paenibacillaceae</taxon>
    </lineage>
</organism>
<feature type="region of interest" description="Disordered" evidence="1">
    <location>
        <begin position="78"/>
        <end position="100"/>
    </location>
</feature>
<evidence type="ECO:0000313" key="2">
    <source>
        <dbReference type="EMBL" id="MFD2670541.1"/>
    </source>
</evidence>
<proteinExistence type="predicted"/>